<name>A0A9W6JD07_9HYPH</name>
<dbReference type="AlphaFoldDB" id="A0A9W6JD07"/>
<organism evidence="1 2">
    <name type="scientific">Ancylobacter dichloromethanicus</name>
    <dbReference type="NCBI Taxonomy" id="518825"/>
    <lineage>
        <taxon>Bacteria</taxon>
        <taxon>Pseudomonadati</taxon>
        <taxon>Pseudomonadota</taxon>
        <taxon>Alphaproteobacteria</taxon>
        <taxon>Hyphomicrobiales</taxon>
        <taxon>Xanthobacteraceae</taxon>
        <taxon>Ancylobacter</taxon>
    </lineage>
</organism>
<keyword evidence="2" id="KW-1185">Reference proteome</keyword>
<dbReference type="EMBL" id="BSFJ01000033">
    <property type="protein sequence ID" value="GLK73754.1"/>
    <property type="molecule type" value="Genomic_DNA"/>
</dbReference>
<gene>
    <name evidence="1" type="ORF">GCM10017643_38720</name>
</gene>
<dbReference type="RefSeq" id="WP_213375994.1">
    <property type="nucleotide sequence ID" value="NZ_BSFJ01000033.1"/>
</dbReference>
<protein>
    <submittedName>
        <fullName evidence="1">Uncharacterized protein</fullName>
    </submittedName>
</protein>
<reference evidence="1" key="1">
    <citation type="journal article" date="2014" name="Int. J. Syst. Evol. Microbiol.">
        <title>Complete genome sequence of Corynebacterium casei LMG S-19264T (=DSM 44701T), isolated from a smear-ripened cheese.</title>
        <authorList>
            <consortium name="US DOE Joint Genome Institute (JGI-PGF)"/>
            <person name="Walter F."/>
            <person name="Albersmeier A."/>
            <person name="Kalinowski J."/>
            <person name="Ruckert C."/>
        </authorList>
    </citation>
    <scope>NUCLEOTIDE SEQUENCE</scope>
    <source>
        <strain evidence="1">VKM B-2484</strain>
    </source>
</reference>
<sequence>MARKPRIDRVSEADVAFGVLVIAAFQPNGVASFRRLRREIPIHVRLSDFDMAESVMREGEENWMQKLRNIKANARVPGNFIHEGYLEHVPYVGYRITPLGRDRRMRGRLDRTARPA</sequence>
<reference evidence="1" key="2">
    <citation type="submission" date="2023-01" db="EMBL/GenBank/DDBJ databases">
        <authorList>
            <person name="Sun Q."/>
            <person name="Evtushenko L."/>
        </authorList>
    </citation>
    <scope>NUCLEOTIDE SEQUENCE</scope>
    <source>
        <strain evidence="1">VKM B-2484</strain>
    </source>
</reference>
<accession>A0A9W6JD07</accession>
<evidence type="ECO:0000313" key="1">
    <source>
        <dbReference type="EMBL" id="GLK73754.1"/>
    </source>
</evidence>
<evidence type="ECO:0000313" key="2">
    <source>
        <dbReference type="Proteomes" id="UP001143370"/>
    </source>
</evidence>
<dbReference type="Proteomes" id="UP001143370">
    <property type="component" value="Unassembled WGS sequence"/>
</dbReference>
<comment type="caution">
    <text evidence="1">The sequence shown here is derived from an EMBL/GenBank/DDBJ whole genome shotgun (WGS) entry which is preliminary data.</text>
</comment>
<proteinExistence type="predicted"/>